<dbReference type="Gene3D" id="3.10.170.10">
    <property type="match status" value="1"/>
</dbReference>
<dbReference type="InterPro" id="IPR023612">
    <property type="entry name" value="Peptidase_M4"/>
</dbReference>
<evidence type="ECO:0000259" key="9">
    <source>
        <dbReference type="Pfam" id="PF01447"/>
    </source>
</evidence>
<evidence type="ECO:0000256" key="5">
    <source>
        <dbReference type="ARBA" id="ARBA00022833"/>
    </source>
</evidence>
<evidence type="ECO:0000256" key="1">
    <source>
        <dbReference type="ARBA" id="ARBA00009388"/>
    </source>
</evidence>
<organism evidence="11 12">
    <name type="scientific">Plectonema cf. radiosum LEGE 06105</name>
    <dbReference type="NCBI Taxonomy" id="945769"/>
    <lineage>
        <taxon>Bacteria</taxon>
        <taxon>Bacillati</taxon>
        <taxon>Cyanobacteriota</taxon>
        <taxon>Cyanophyceae</taxon>
        <taxon>Oscillatoriophycideae</taxon>
        <taxon>Oscillatoriales</taxon>
        <taxon>Microcoleaceae</taxon>
        <taxon>Plectonema</taxon>
    </lineage>
</organism>
<evidence type="ECO:0000256" key="3">
    <source>
        <dbReference type="ARBA" id="ARBA00022723"/>
    </source>
</evidence>
<dbReference type="InterPro" id="IPR001570">
    <property type="entry name" value="Peptidase_M4_C_domain"/>
</dbReference>
<dbReference type="PRINTS" id="PR00730">
    <property type="entry name" value="THERMOLYSIN"/>
</dbReference>
<dbReference type="EMBL" id="JADEWL010000034">
    <property type="protein sequence ID" value="MBE9213480.1"/>
    <property type="molecule type" value="Genomic_DNA"/>
</dbReference>
<evidence type="ECO:0000256" key="8">
    <source>
        <dbReference type="RuleBase" id="RU366073"/>
    </source>
</evidence>
<keyword evidence="8" id="KW-0964">Secreted</keyword>
<accession>A0A8J7F2D5</accession>
<dbReference type="AlphaFoldDB" id="A0A8J7F2D5"/>
<dbReference type="InterPro" id="IPR013856">
    <property type="entry name" value="Peptidase_M4_domain"/>
</dbReference>
<sequence length="360" mass="39994">MARKKQKKSLGFGYKHSLHYRCPICCIIPPHMLEQMAVNGTPTQREWAFETLNLSAQIRGRRINLGGIELTSQAGEKRRTIYDAKNTENLPGELVRDEGDAPTEDEAVNEAYEAAGATYDFFQEIYDRNSIDDKGLRLDSTVHYGEKYENAFWNGTQMVYGDGDGELFNRFTKSVDVIGHELTHGVTQYEADLIYFGESGALNESFSDVFGCLVKQRINNQTADKADWLIGVGLFTEKVKGEGIRSMKAPGTAYDDPVLGQDPQPAHMRDIYTGAKDNGGVHINSGIPNRAFYLAATEIGGYAWEKAGKIWYISLCEKLLSKSNFKQAAEVTIKVAGELYGEASSEQKAVINAWKEVGVN</sequence>
<name>A0A8J7F2D5_9CYAN</name>
<comment type="caution">
    <text evidence="11">The sequence shown here is derived from an EMBL/GenBank/DDBJ whole genome shotgun (WGS) entry which is preliminary data.</text>
</comment>
<dbReference type="PANTHER" id="PTHR43579">
    <property type="match status" value="1"/>
</dbReference>
<dbReference type="Pfam" id="PF02868">
    <property type="entry name" value="Peptidase_M4_C"/>
    <property type="match status" value="1"/>
</dbReference>
<keyword evidence="12" id="KW-1185">Reference proteome</keyword>
<keyword evidence="6 8" id="KW-0482">Metalloprotease</keyword>
<feature type="domain" description="Peptidase M4 C-terminal" evidence="10">
    <location>
        <begin position="191"/>
        <end position="359"/>
    </location>
</feature>
<dbReference type="GO" id="GO:0004222">
    <property type="term" value="F:metalloendopeptidase activity"/>
    <property type="evidence" value="ECO:0007669"/>
    <property type="project" value="UniProtKB-UniRule"/>
</dbReference>
<keyword evidence="3" id="KW-0479">Metal-binding</keyword>
<dbReference type="GO" id="GO:0046872">
    <property type="term" value="F:metal ion binding"/>
    <property type="evidence" value="ECO:0007669"/>
    <property type="project" value="UniProtKB-UniRule"/>
</dbReference>
<evidence type="ECO:0000313" key="11">
    <source>
        <dbReference type="EMBL" id="MBE9213480.1"/>
    </source>
</evidence>
<comment type="similarity">
    <text evidence="1 8">Belongs to the peptidase M4 family.</text>
</comment>
<comment type="subcellular location">
    <subcellularLocation>
        <location evidence="8">Secreted</location>
    </subcellularLocation>
</comment>
<keyword evidence="2 8" id="KW-0645">Protease</keyword>
<comment type="cofactor">
    <cofactor evidence="8">
        <name>Zn(2+)</name>
        <dbReference type="ChEBI" id="CHEBI:29105"/>
    </cofactor>
</comment>
<dbReference type="CDD" id="cd09597">
    <property type="entry name" value="M4_TLP"/>
    <property type="match status" value="1"/>
</dbReference>
<dbReference type="GO" id="GO:0006508">
    <property type="term" value="P:proteolysis"/>
    <property type="evidence" value="ECO:0007669"/>
    <property type="project" value="UniProtKB-KW"/>
</dbReference>
<evidence type="ECO:0000313" key="12">
    <source>
        <dbReference type="Proteomes" id="UP000620559"/>
    </source>
</evidence>
<dbReference type="Gene3D" id="1.10.390.10">
    <property type="entry name" value="Neutral Protease Domain 2"/>
    <property type="match status" value="1"/>
</dbReference>
<dbReference type="Pfam" id="PF01447">
    <property type="entry name" value="Peptidase_M4"/>
    <property type="match status" value="1"/>
</dbReference>
<dbReference type="InterPro" id="IPR052759">
    <property type="entry name" value="Metalloprotease_M4"/>
</dbReference>
<feature type="active site" description="Proton donor" evidence="7">
    <location>
        <position position="282"/>
    </location>
</feature>
<gene>
    <name evidence="11" type="ORF">IQ247_12510</name>
</gene>
<dbReference type="SUPFAM" id="SSF55486">
    <property type="entry name" value="Metalloproteases ('zincins'), catalytic domain"/>
    <property type="match status" value="1"/>
</dbReference>
<dbReference type="InterPro" id="IPR027268">
    <property type="entry name" value="Peptidase_M4/M1_CTD_sf"/>
</dbReference>
<protein>
    <recommendedName>
        <fullName evidence="8">Neutral metalloproteinase</fullName>
        <ecNumber evidence="8">3.4.24.-</ecNumber>
    </recommendedName>
</protein>
<dbReference type="Proteomes" id="UP000620559">
    <property type="component" value="Unassembled WGS sequence"/>
</dbReference>
<keyword evidence="5 8" id="KW-0862">Zinc</keyword>
<dbReference type="RefSeq" id="WP_193920431.1">
    <property type="nucleotide sequence ID" value="NZ_JADEWL010000034.1"/>
</dbReference>
<evidence type="ECO:0000256" key="7">
    <source>
        <dbReference type="PIRSR" id="PIRSR623612-1"/>
    </source>
</evidence>
<comment type="function">
    <text evidence="8">Extracellular zinc metalloprotease.</text>
</comment>
<feature type="domain" description="Peptidase M4" evidence="9">
    <location>
        <begin position="78"/>
        <end position="188"/>
    </location>
</feature>
<reference evidence="11" key="1">
    <citation type="submission" date="2020-10" db="EMBL/GenBank/DDBJ databases">
        <authorList>
            <person name="Castelo-Branco R."/>
            <person name="Eusebio N."/>
            <person name="Adriana R."/>
            <person name="Vieira A."/>
            <person name="Brugerolle De Fraissinette N."/>
            <person name="Rezende De Castro R."/>
            <person name="Schneider M.P."/>
            <person name="Vasconcelos V."/>
            <person name="Leao P.N."/>
        </authorList>
    </citation>
    <scope>NUCLEOTIDE SEQUENCE</scope>
    <source>
        <strain evidence="11">LEGE 06105</strain>
    </source>
</reference>
<feature type="active site" evidence="7">
    <location>
        <position position="181"/>
    </location>
</feature>
<dbReference type="PANTHER" id="PTHR43579:SF1">
    <property type="entry name" value="NEUTRAL METALLOPROTEINASE"/>
    <property type="match status" value="1"/>
</dbReference>
<dbReference type="EC" id="3.4.24.-" evidence="8"/>
<keyword evidence="4 8" id="KW-0378">Hydrolase</keyword>
<dbReference type="GO" id="GO:0005576">
    <property type="term" value="C:extracellular region"/>
    <property type="evidence" value="ECO:0007669"/>
    <property type="project" value="UniProtKB-SubCell"/>
</dbReference>
<evidence type="ECO:0000256" key="2">
    <source>
        <dbReference type="ARBA" id="ARBA00022670"/>
    </source>
</evidence>
<evidence type="ECO:0000256" key="6">
    <source>
        <dbReference type="ARBA" id="ARBA00023049"/>
    </source>
</evidence>
<evidence type="ECO:0000259" key="10">
    <source>
        <dbReference type="Pfam" id="PF02868"/>
    </source>
</evidence>
<proteinExistence type="inferred from homology"/>
<evidence type="ECO:0000256" key="4">
    <source>
        <dbReference type="ARBA" id="ARBA00022801"/>
    </source>
</evidence>